<dbReference type="InterPro" id="IPR000835">
    <property type="entry name" value="HTH_MarR-typ"/>
</dbReference>
<keyword evidence="3" id="KW-1185">Reference proteome</keyword>
<dbReference type="InterPro" id="IPR039422">
    <property type="entry name" value="MarR/SlyA-like"/>
</dbReference>
<dbReference type="Pfam" id="PF12802">
    <property type="entry name" value="MarR_2"/>
    <property type="match status" value="1"/>
</dbReference>
<dbReference type="InterPro" id="IPR036390">
    <property type="entry name" value="WH_DNA-bd_sf"/>
</dbReference>
<dbReference type="PANTHER" id="PTHR33164:SF95">
    <property type="entry name" value="TRANSCRIPTIONAL REGULATOR"/>
    <property type="match status" value="1"/>
</dbReference>
<dbReference type="Gene3D" id="1.10.10.10">
    <property type="entry name" value="Winged helix-like DNA-binding domain superfamily/Winged helix DNA-binding domain"/>
    <property type="match status" value="1"/>
</dbReference>
<evidence type="ECO:0000259" key="1">
    <source>
        <dbReference type="PROSITE" id="PS50995"/>
    </source>
</evidence>
<feature type="domain" description="HTH marR-type" evidence="1">
    <location>
        <begin position="17"/>
        <end position="149"/>
    </location>
</feature>
<gene>
    <name evidence="2" type="ORF">FPZ12_030245</name>
</gene>
<name>A0A5N0UZ62_9PSEU</name>
<dbReference type="PROSITE" id="PS50995">
    <property type="entry name" value="HTH_MARR_2"/>
    <property type="match status" value="1"/>
</dbReference>
<organism evidence="2 3">
    <name type="scientific">Amycolatopsis acidicola</name>
    <dbReference type="NCBI Taxonomy" id="2596893"/>
    <lineage>
        <taxon>Bacteria</taxon>
        <taxon>Bacillati</taxon>
        <taxon>Actinomycetota</taxon>
        <taxon>Actinomycetes</taxon>
        <taxon>Pseudonocardiales</taxon>
        <taxon>Pseudonocardiaceae</taxon>
        <taxon>Amycolatopsis</taxon>
    </lineage>
</organism>
<evidence type="ECO:0000313" key="2">
    <source>
        <dbReference type="EMBL" id="KAA9155301.1"/>
    </source>
</evidence>
<reference evidence="2" key="1">
    <citation type="submission" date="2019-09" db="EMBL/GenBank/DDBJ databases">
        <authorList>
            <person name="Teo W.F.A."/>
            <person name="Duangmal K."/>
        </authorList>
    </citation>
    <scope>NUCLEOTIDE SEQUENCE [LARGE SCALE GENOMIC DNA]</scope>
    <source>
        <strain evidence="2">K81G1</strain>
    </source>
</reference>
<accession>A0A5N0UZ62</accession>
<evidence type="ECO:0000313" key="3">
    <source>
        <dbReference type="Proteomes" id="UP000319769"/>
    </source>
</evidence>
<dbReference type="PANTHER" id="PTHR33164">
    <property type="entry name" value="TRANSCRIPTIONAL REGULATOR, MARR FAMILY"/>
    <property type="match status" value="1"/>
</dbReference>
<dbReference type="AlphaFoldDB" id="A0A5N0UZ62"/>
<dbReference type="GO" id="GO:0006950">
    <property type="term" value="P:response to stress"/>
    <property type="evidence" value="ECO:0007669"/>
    <property type="project" value="TreeGrafter"/>
</dbReference>
<proteinExistence type="predicted"/>
<dbReference type="OrthoDB" id="4826718at2"/>
<dbReference type="Proteomes" id="UP000319769">
    <property type="component" value="Unassembled WGS sequence"/>
</dbReference>
<dbReference type="SMART" id="SM00347">
    <property type="entry name" value="HTH_MARR"/>
    <property type="match status" value="1"/>
</dbReference>
<dbReference type="SUPFAM" id="SSF46785">
    <property type="entry name" value="Winged helix' DNA-binding domain"/>
    <property type="match status" value="1"/>
</dbReference>
<dbReference type="GO" id="GO:0003700">
    <property type="term" value="F:DNA-binding transcription factor activity"/>
    <property type="evidence" value="ECO:0007669"/>
    <property type="project" value="InterPro"/>
</dbReference>
<sequence>MDEHAPAPADRTAARLRRLRTRQLSMAAILSDRRVNEELNRVDARKWHYAVLATLEEFGPLSQAELSSRTGIYRSDLVGVINELSERGLTERAPDPADRRRNVITLTEQGSRRLVKLDELLADVEDKVLAPLSHSERELLGILLDTLVERQD</sequence>
<dbReference type="InterPro" id="IPR036388">
    <property type="entry name" value="WH-like_DNA-bd_sf"/>
</dbReference>
<comment type="caution">
    <text evidence="2">The sequence shown here is derived from an EMBL/GenBank/DDBJ whole genome shotgun (WGS) entry which is preliminary data.</text>
</comment>
<dbReference type="EMBL" id="VMNW02000058">
    <property type="protein sequence ID" value="KAA9155301.1"/>
    <property type="molecule type" value="Genomic_DNA"/>
</dbReference>
<dbReference type="RefSeq" id="WP_144757910.1">
    <property type="nucleotide sequence ID" value="NZ_VMNW02000058.1"/>
</dbReference>
<dbReference type="PRINTS" id="PR00598">
    <property type="entry name" value="HTHMARR"/>
</dbReference>
<protein>
    <submittedName>
        <fullName evidence="2">MarR family transcriptional regulator</fullName>
    </submittedName>
</protein>